<feature type="domain" description="FAD-binding PCMH-type" evidence="1">
    <location>
        <begin position="1"/>
        <end position="201"/>
    </location>
</feature>
<dbReference type="InterPro" id="IPR051312">
    <property type="entry name" value="Diverse_Substr_Oxidored"/>
</dbReference>
<dbReference type="Pfam" id="PF00941">
    <property type="entry name" value="FAD_binding_5"/>
    <property type="match status" value="1"/>
</dbReference>
<dbReference type="AlphaFoldDB" id="A0A2W2FGQ9"/>
<dbReference type="Gene3D" id="3.30.390.50">
    <property type="entry name" value="CO dehydrogenase flavoprotein, C-terminal domain"/>
    <property type="match status" value="1"/>
</dbReference>
<evidence type="ECO:0000259" key="1">
    <source>
        <dbReference type="PROSITE" id="PS51387"/>
    </source>
</evidence>
<comment type="caution">
    <text evidence="2">The sequence shown here is derived from an EMBL/GenBank/DDBJ whole genome shotgun (WGS) entry which is preliminary data.</text>
</comment>
<gene>
    <name evidence="2" type="ORF">C1I98_32435</name>
</gene>
<dbReference type="RefSeq" id="WP_111171174.1">
    <property type="nucleotide sequence ID" value="NZ_POUA01000387.1"/>
</dbReference>
<dbReference type="InterPro" id="IPR002346">
    <property type="entry name" value="Mopterin_DH_FAD-bd"/>
</dbReference>
<evidence type="ECO:0000313" key="3">
    <source>
        <dbReference type="Proteomes" id="UP000248544"/>
    </source>
</evidence>
<reference evidence="2 3" key="1">
    <citation type="submission" date="2018-01" db="EMBL/GenBank/DDBJ databases">
        <title>Draft genome sequence of Sphaerisporangium sp. 7K107.</title>
        <authorList>
            <person name="Sahin N."/>
            <person name="Saygin H."/>
            <person name="Ay H."/>
        </authorList>
    </citation>
    <scope>NUCLEOTIDE SEQUENCE [LARGE SCALE GENOMIC DNA]</scope>
    <source>
        <strain evidence="2 3">7K107</strain>
    </source>
</reference>
<dbReference type="PROSITE" id="PS51387">
    <property type="entry name" value="FAD_PCMH"/>
    <property type="match status" value="1"/>
</dbReference>
<dbReference type="SMART" id="SM01092">
    <property type="entry name" value="CO_deh_flav_C"/>
    <property type="match status" value="1"/>
</dbReference>
<name>A0A2W2FGQ9_9ACTN</name>
<dbReference type="Proteomes" id="UP000248544">
    <property type="component" value="Unassembled WGS sequence"/>
</dbReference>
<dbReference type="SUPFAM" id="SSF56176">
    <property type="entry name" value="FAD-binding/transporter-associated domain-like"/>
    <property type="match status" value="1"/>
</dbReference>
<dbReference type="GO" id="GO:0016491">
    <property type="term" value="F:oxidoreductase activity"/>
    <property type="evidence" value="ECO:0007669"/>
    <property type="project" value="InterPro"/>
</dbReference>
<dbReference type="PANTHER" id="PTHR42659">
    <property type="entry name" value="XANTHINE DEHYDROGENASE SUBUNIT C-RELATED"/>
    <property type="match status" value="1"/>
</dbReference>
<dbReference type="Gene3D" id="3.30.465.10">
    <property type="match status" value="1"/>
</dbReference>
<dbReference type="InterPro" id="IPR036318">
    <property type="entry name" value="FAD-bd_PCMH-like_sf"/>
</dbReference>
<evidence type="ECO:0000313" key="2">
    <source>
        <dbReference type="EMBL" id="PZG29179.1"/>
    </source>
</evidence>
<accession>A0A2W2FGQ9</accession>
<dbReference type="Pfam" id="PF03450">
    <property type="entry name" value="CO_deh_flav_C"/>
    <property type="match status" value="1"/>
</dbReference>
<dbReference type="GO" id="GO:0071949">
    <property type="term" value="F:FAD binding"/>
    <property type="evidence" value="ECO:0007669"/>
    <property type="project" value="InterPro"/>
</dbReference>
<sequence>MTEPTRVAAAGGTVSAVLPFLAGGTDLIARAAGEWIDLRDRTELTGIAWQPDGSARIGALTTIAELARDQRLRAAYPALAATAAELATPQIRAVATLGGNLLQRNRCAYFRAGFACHQNGGACCPAREGIARYGTVIGSGPCVAPHPSSLAMALLAYDATVEVEGRGHLPVASLYGEDPTRDHLLAPGELLLGAELPPPVAGERAAYVRATGRVQAEWPLAEAAARLVVAGGSVVLAAVAAGGVARTPVRLPEVETALLAGAPIAEAAARAATRCAPLPETRYKVALLTGTVEHVLAKAIAD</sequence>
<proteinExistence type="predicted"/>
<protein>
    <submittedName>
        <fullName evidence="2">Oxidoreductase</fullName>
    </submittedName>
</protein>
<organism evidence="2 3">
    <name type="scientific">Spongiactinospora gelatinilytica</name>
    <dbReference type="NCBI Taxonomy" id="2666298"/>
    <lineage>
        <taxon>Bacteria</taxon>
        <taxon>Bacillati</taxon>
        <taxon>Actinomycetota</taxon>
        <taxon>Actinomycetes</taxon>
        <taxon>Streptosporangiales</taxon>
        <taxon>Streptosporangiaceae</taxon>
        <taxon>Spongiactinospora</taxon>
    </lineage>
</organism>
<dbReference type="InterPro" id="IPR016169">
    <property type="entry name" value="FAD-bd_PCMH_sub2"/>
</dbReference>
<dbReference type="EMBL" id="POUA01000387">
    <property type="protein sequence ID" value="PZG29179.1"/>
    <property type="molecule type" value="Genomic_DNA"/>
</dbReference>
<dbReference type="InterPro" id="IPR005107">
    <property type="entry name" value="CO_DH_flav_C"/>
</dbReference>
<dbReference type="InterPro" id="IPR016166">
    <property type="entry name" value="FAD-bd_PCMH"/>
</dbReference>
<dbReference type="PANTHER" id="PTHR42659:SF9">
    <property type="entry name" value="XANTHINE DEHYDROGENASE FAD-BINDING SUBUNIT XDHB-RELATED"/>
    <property type="match status" value="1"/>
</dbReference>
<keyword evidence="3" id="KW-1185">Reference proteome</keyword>
<dbReference type="InterPro" id="IPR036683">
    <property type="entry name" value="CO_DH_flav_C_dom_sf"/>
</dbReference>
<dbReference type="SUPFAM" id="SSF55447">
    <property type="entry name" value="CO dehydrogenase flavoprotein C-terminal domain-like"/>
    <property type="match status" value="1"/>
</dbReference>